<evidence type="ECO:0000259" key="1">
    <source>
        <dbReference type="SMART" id="SM00943"/>
    </source>
</evidence>
<organism evidence="2 3">
    <name type="scientific">Kitasatospora paranensis</name>
    <dbReference type="NCBI Taxonomy" id="258053"/>
    <lineage>
        <taxon>Bacteria</taxon>
        <taxon>Bacillati</taxon>
        <taxon>Actinomycetota</taxon>
        <taxon>Actinomycetes</taxon>
        <taxon>Kitasatosporales</taxon>
        <taxon>Streptomycetaceae</taxon>
        <taxon>Kitasatospora</taxon>
    </lineage>
</organism>
<dbReference type="RefSeq" id="WP_345707866.1">
    <property type="nucleotide sequence ID" value="NZ_BAABKV010000001.1"/>
</dbReference>
<reference evidence="3" key="1">
    <citation type="journal article" date="2019" name="Int. J. Syst. Evol. Microbiol.">
        <title>The Global Catalogue of Microorganisms (GCM) 10K type strain sequencing project: providing services to taxonomists for standard genome sequencing and annotation.</title>
        <authorList>
            <consortium name="The Broad Institute Genomics Platform"/>
            <consortium name="The Broad Institute Genome Sequencing Center for Infectious Disease"/>
            <person name="Wu L."/>
            <person name="Ma J."/>
        </authorList>
    </citation>
    <scope>NUCLEOTIDE SEQUENCE [LARGE SCALE GENOMIC DNA]</scope>
    <source>
        <strain evidence="3">CGMCC 1.12859</strain>
    </source>
</reference>
<evidence type="ECO:0000313" key="3">
    <source>
        <dbReference type="Proteomes" id="UP001596435"/>
    </source>
</evidence>
<feature type="domain" description="DNA primase/polymerase bifunctional N-terminal" evidence="1">
    <location>
        <begin position="12"/>
        <end position="192"/>
    </location>
</feature>
<dbReference type="SMART" id="SM00943">
    <property type="entry name" value="Prim-Pol"/>
    <property type="match status" value="1"/>
</dbReference>
<protein>
    <submittedName>
        <fullName evidence="2">Bifunctional DNA primase/polymerase</fullName>
    </submittedName>
</protein>
<dbReference type="Pfam" id="PF09250">
    <property type="entry name" value="Prim-Pol"/>
    <property type="match status" value="1"/>
</dbReference>
<keyword evidence="3" id="KW-1185">Reference proteome</keyword>
<dbReference type="SUPFAM" id="SSF56747">
    <property type="entry name" value="Prim-pol domain"/>
    <property type="match status" value="1"/>
</dbReference>
<comment type="caution">
    <text evidence="2">The sequence shown here is derived from an EMBL/GenBank/DDBJ whole genome shotgun (WGS) entry which is preliminary data.</text>
</comment>
<accession>A0ABW2FQP9</accession>
<proteinExistence type="predicted"/>
<name>A0ABW2FQP9_9ACTN</name>
<sequence length="304" mass="31723">MPAPDWHHALAAAQFAAARGLWSFPLARSKRPAIPSPHPRDPHCRGACGLLGHGVHDATTDPERLRELFEAAPWATAYGIACGRPPHHLIGLDLDVKHGDDGPANLQALATRHGFDIPPTATVATPSGGLHLWLTASPDTQVTNSAGTVAPGIDVRGTAGYLVGPGSRTEHGVYAFASGADPNTLAPAPENLLALLTPPPAPPVHAPDPEALRAGIRVQTAYVQAVLTGESAKVRAQRQPGRKNRLFASAARLGQLITAGTVPEQLAHDELLTAGLACGLTEAVCERTIRRGFDRGTGHAPRAA</sequence>
<dbReference type="InterPro" id="IPR015330">
    <property type="entry name" value="DNA_primase/pol_bifunc_N"/>
</dbReference>
<dbReference type="EMBL" id="JBHTAJ010000004">
    <property type="protein sequence ID" value="MFC7178454.1"/>
    <property type="molecule type" value="Genomic_DNA"/>
</dbReference>
<gene>
    <name evidence="2" type="ORF">ACFQMG_02625</name>
</gene>
<dbReference type="CDD" id="cd04859">
    <property type="entry name" value="Prim_Pol"/>
    <property type="match status" value="1"/>
</dbReference>
<evidence type="ECO:0000313" key="2">
    <source>
        <dbReference type="EMBL" id="MFC7178454.1"/>
    </source>
</evidence>
<dbReference type="Proteomes" id="UP001596435">
    <property type="component" value="Unassembled WGS sequence"/>
</dbReference>